<evidence type="ECO:0000259" key="3">
    <source>
        <dbReference type="PROSITE" id="PS51898"/>
    </source>
</evidence>
<proteinExistence type="predicted"/>
<dbReference type="EMBL" id="LNTU01000024">
    <property type="protein sequence ID" value="KXF76508.1"/>
    <property type="molecule type" value="Genomic_DNA"/>
</dbReference>
<dbReference type="InterPro" id="IPR002104">
    <property type="entry name" value="Integrase_catalytic"/>
</dbReference>
<dbReference type="GO" id="GO:0003677">
    <property type="term" value="F:DNA binding"/>
    <property type="evidence" value="ECO:0007669"/>
    <property type="project" value="InterPro"/>
</dbReference>
<gene>
    <name evidence="4" type="ORF">ATN84_25645</name>
</gene>
<evidence type="ECO:0000313" key="4">
    <source>
        <dbReference type="EMBL" id="KXF76508.1"/>
    </source>
</evidence>
<dbReference type="Gene3D" id="1.10.443.10">
    <property type="entry name" value="Intergrase catalytic core"/>
    <property type="match status" value="1"/>
</dbReference>
<evidence type="ECO:0000256" key="2">
    <source>
        <dbReference type="SAM" id="MobiDB-lite"/>
    </source>
</evidence>
<dbReference type="Pfam" id="PF00589">
    <property type="entry name" value="Phage_integrase"/>
    <property type="match status" value="1"/>
</dbReference>
<dbReference type="InterPro" id="IPR013762">
    <property type="entry name" value="Integrase-like_cat_sf"/>
</dbReference>
<dbReference type="PROSITE" id="PS51898">
    <property type="entry name" value="TYR_RECOMBINASE"/>
    <property type="match status" value="1"/>
</dbReference>
<feature type="region of interest" description="Disordered" evidence="2">
    <location>
        <begin position="127"/>
        <end position="154"/>
    </location>
</feature>
<reference evidence="4 5" key="1">
    <citation type="submission" date="2015-11" db="EMBL/GenBank/DDBJ databases">
        <title>Draft genome sequence of Paramesorhizobium deserti A-3-E, a strain highly resistant to diverse beta-lactam antibiotics.</title>
        <authorList>
            <person name="Lv R."/>
            <person name="Yang X."/>
            <person name="Fang N."/>
            <person name="Guo J."/>
            <person name="Luo X."/>
            <person name="Peng F."/>
            <person name="Yang R."/>
            <person name="Cui Y."/>
            <person name="Fang C."/>
            <person name="Song Y."/>
        </authorList>
    </citation>
    <scope>NUCLEOTIDE SEQUENCE [LARGE SCALE GENOMIC DNA]</scope>
    <source>
        <strain evidence="4 5">A-3-E</strain>
    </source>
</reference>
<dbReference type="InterPro" id="IPR011010">
    <property type="entry name" value="DNA_brk_join_enz"/>
</dbReference>
<keyword evidence="1" id="KW-0233">DNA recombination</keyword>
<feature type="domain" description="Tyr recombinase" evidence="3">
    <location>
        <begin position="1"/>
        <end position="109"/>
    </location>
</feature>
<comment type="caution">
    <text evidence="4">The sequence shown here is derived from an EMBL/GenBank/DDBJ whole genome shotgun (WGS) entry which is preliminary data.</text>
</comment>
<organism evidence="4 5">
    <name type="scientific">Paramesorhizobium deserti</name>
    <dbReference type="NCBI Taxonomy" id="1494590"/>
    <lineage>
        <taxon>Bacteria</taxon>
        <taxon>Pseudomonadati</taxon>
        <taxon>Pseudomonadota</taxon>
        <taxon>Alphaproteobacteria</taxon>
        <taxon>Hyphomicrobiales</taxon>
        <taxon>Phyllobacteriaceae</taxon>
        <taxon>Paramesorhizobium</taxon>
    </lineage>
</organism>
<dbReference type="SUPFAM" id="SSF56349">
    <property type="entry name" value="DNA breaking-rejoining enzymes"/>
    <property type="match status" value="1"/>
</dbReference>
<dbReference type="CDD" id="cd00397">
    <property type="entry name" value="DNA_BRE_C"/>
    <property type="match status" value="1"/>
</dbReference>
<dbReference type="STRING" id="1494590.ATN84_25645"/>
<evidence type="ECO:0000313" key="5">
    <source>
        <dbReference type="Proteomes" id="UP000070107"/>
    </source>
</evidence>
<dbReference type="Proteomes" id="UP000070107">
    <property type="component" value="Unassembled WGS sequence"/>
</dbReference>
<protein>
    <recommendedName>
        <fullName evidence="3">Tyr recombinase domain-containing protein</fullName>
    </recommendedName>
</protein>
<dbReference type="AlphaFoldDB" id="A0A135HTK8"/>
<feature type="compositionally biased region" description="Low complexity" evidence="2">
    <location>
        <begin position="140"/>
        <end position="154"/>
    </location>
</feature>
<sequence>MHHRAMPISPETAQLFKILKEEAAPEDHHERIWRWTRMTGYRHVCTVMDAAGIKGIQASPKGLRHGFAVAALEAGAPLNLVQRWLGHTHWSTTAIYADIIGQEERGFAQRIWFTAQASRPINMSCLEDSASSKKRRPRRGGSSQGAQQPFREVA</sequence>
<evidence type="ECO:0000256" key="1">
    <source>
        <dbReference type="ARBA" id="ARBA00023172"/>
    </source>
</evidence>
<dbReference type="GO" id="GO:0015074">
    <property type="term" value="P:DNA integration"/>
    <property type="evidence" value="ECO:0007669"/>
    <property type="project" value="InterPro"/>
</dbReference>
<keyword evidence="5" id="KW-1185">Reference proteome</keyword>
<accession>A0A135HTK8</accession>
<dbReference type="GO" id="GO:0006310">
    <property type="term" value="P:DNA recombination"/>
    <property type="evidence" value="ECO:0007669"/>
    <property type="project" value="UniProtKB-KW"/>
</dbReference>
<name>A0A135HTK8_9HYPH</name>